<dbReference type="SUPFAM" id="SSF47757">
    <property type="entry name" value="Chemotaxis receptor methyltransferase CheR, N-terminal domain"/>
    <property type="match status" value="1"/>
</dbReference>
<evidence type="ECO:0000256" key="3">
    <source>
        <dbReference type="ARBA" id="ARBA00022603"/>
    </source>
</evidence>
<dbReference type="PIRSF" id="PIRSF000410">
    <property type="entry name" value="CheR"/>
    <property type="match status" value="1"/>
</dbReference>
<evidence type="ECO:0000313" key="7">
    <source>
        <dbReference type="EMBL" id="TCT12134.1"/>
    </source>
</evidence>
<dbReference type="InterPro" id="IPR022641">
    <property type="entry name" value="CheR_N"/>
</dbReference>
<comment type="caution">
    <text evidence="7">The sequence shown here is derived from an EMBL/GenBank/DDBJ whole genome shotgun (WGS) entry which is preliminary data.</text>
</comment>
<dbReference type="GO" id="GO:0032259">
    <property type="term" value="P:methylation"/>
    <property type="evidence" value="ECO:0007669"/>
    <property type="project" value="UniProtKB-KW"/>
</dbReference>
<proteinExistence type="predicted"/>
<evidence type="ECO:0000256" key="4">
    <source>
        <dbReference type="ARBA" id="ARBA00022679"/>
    </source>
</evidence>
<dbReference type="InterPro" id="IPR026024">
    <property type="entry name" value="Chemotaxis_MeTrfase_CheR"/>
</dbReference>
<keyword evidence="8" id="KW-1185">Reference proteome</keyword>
<keyword evidence="3 7" id="KW-0489">Methyltransferase</keyword>
<evidence type="ECO:0000259" key="6">
    <source>
        <dbReference type="PROSITE" id="PS50123"/>
    </source>
</evidence>
<dbReference type="InterPro" id="IPR050903">
    <property type="entry name" value="Bact_Chemotaxis_MeTrfase"/>
</dbReference>
<dbReference type="Proteomes" id="UP000294902">
    <property type="component" value="Unassembled WGS sequence"/>
</dbReference>
<dbReference type="Pfam" id="PF03705">
    <property type="entry name" value="CheR_N"/>
    <property type="match status" value="1"/>
</dbReference>
<dbReference type="AlphaFoldDB" id="A0A4R3MEC0"/>
<keyword evidence="4 7" id="KW-0808">Transferase</keyword>
<reference evidence="7 8" key="1">
    <citation type="submission" date="2019-03" db="EMBL/GenBank/DDBJ databases">
        <title>Genomic Encyclopedia of Type Strains, Phase IV (KMG-IV): sequencing the most valuable type-strain genomes for metagenomic binning, comparative biology and taxonomic classification.</title>
        <authorList>
            <person name="Goeker M."/>
        </authorList>
    </citation>
    <scope>NUCLEOTIDE SEQUENCE [LARGE SCALE GENOMIC DNA]</scope>
    <source>
        <strain evidence="7 8">DSM 24629</strain>
    </source>
</reference>
<organism evidence="7 8">
    <name type="scientific">Natranaerovirga pectinivora</name>
    <dbReference type="NCBI Taxonomy" id="682400"/>
    <lineage>
        <taxon>Bacteria</taxon>
        <taxon>Bacillati</taxon>
        <taxon>Bacillota</taxon>
        <taxon>Clostridia</taxon>
        <taxon>Lachnospirales</taxon>
        <taxon>Natranaerovirgaceae</taxon>
        <taxon>Natranaerovirga</taxon>
    </lineage>
</organism>
<evidence type="ECO:0000256" key="1">
    <source>
        <dbReference type="ARBA" id="ARBA00001541"/>
    </source>
</evidence>
<protein>
    <recommendedName>
        <fullName evidence="2">protein-glutamate O-methyltransferase</fullName>
        <ecNumber evidence="2">2.1.1.80</ecNumber>
    </recommendedName>
</protein>
<sequence length="272" mass="32261">MIMLKDKEFNLLAHYIKNNYGIHLKEGKKTLLASRLNNYLKANNFNCFSDYYDQLIEDKTGMIASELVERITTNHTYFLREAQHFNYLWEKVLPELKKRAKGKDLRIWSAGCSTGEEAYTLAMVINEFFGEEKGLWDTKILATDISKEVLDQGINGIYPYDKIKNISKPWQDKYFDKLDEETYQIKSKIREEILFRRFNLMEGIFPFKKKFQVIFCRNVMIYFDDETRHKLLNKFYNGLEDGGYLFIGHSETINREKVGFSYIQPSVYRKGN</sequence>
<dbReference type="PRINTS" id="PR00996">
    <property type="entry name" value="CHERMTFRASE"/>
</dbReference>
<gene>
    <name evidence="7" type="ORF">EDC18_11433</name>
</gene>
<dbReference type="Pfam" id="PF01739">
    <property type="entry name" value="CheR"/>
    <property type="match status" value="1"/>
</dbReference>
<dbReference type="InterPro" id="IPR000780">
    <property type="entry name" value="CheR_MeTrfase"/>
</dbReference>
<accession>A0A4R3MEC0</accession>
<evidence type="ECO:0000256" key="5">
    <source>
        <dbReference type="ARBA" id="ARBA00022691"/>
    </source>
</evidence>
<dbReference type="PROSITE" id="PS50123">
    <property type="entry name" value="CHER"/>
    <property type="match status" value="1"/>
</dbReference>
<dbReference type="Gene3D" id="1.10.155.10">
    <property type="entry name" value="Chemotaxis receptor methyltransferase CheR, N-terminal domain"/>
    <property type="match status" value="1"/>
</dbReference>
<dbReference type="EMBL" id="SMAL01000014">
    <property type="protein sequence ID" value="TCT12134.1"/>
    <property type="molecule type" value="Genomic_DNA"/>
</dbReference>
<dbReference type="InterPro" id="IPR022642">
    <property type="entry name" value="CheR_C"/>
</dbReference>
<name>A0A4R3MEC0_9FIRM</name>
<dbReference type="SUPFAM" id="SSF53335">
    <property type="entry name" value="S-adenosyl-L-methionine-dependent methyltransferases"/>
    <property type="match status" value="1"/>
</dbReference>
<keyword evidence="5" id="KW-0949">S-adenosyl-L-methionine</keyword>
<dbReference type="PANTHER" id="PTHR24422:SF19">
    <property type="entry name" value="CHEMOTAXIS PROTEIN METHYLTRANSFERASE"/>
    <property type="match status" value="1"/>
</dbReference>
<dbReference type="GO" id="GO:0008983">
    <property type="term" value="F:protein-glutamate O-methyltransferase activity"/>
    <property type="evidence" value="ECO:0007669"/>
    <property type="project" value="UniProtKB-EC"/>
</dbReference>
<dbReference type="InterPro" id="IPR029063">
    <property type="entry name" value="SAM-dependent_MTases_sf"/>
</dbReference>
<dbReference type="Gene3D" id="3.40.50.150">
    <property type="entry name" value="Vaccinia Virus protein VP39"/>
    <property type="match status" value="1"/>
</dbReference>
<comment type="catalytic activity">
    <reaction evidence="1">
        <text>L-glutamyl-[protein] + S-adenosyl-L-methionine = [protein]-L-glutamate 5-O-methyl ester + S-adenosyl-L-homocysteine</text>
        <dbReference type="Rhea" id="RHEA:24452"/>
        <dbReference type="Rhea" id="RHEA-COMP:10208"/>
        <dbReference type="Rhea" id="RHEA-COMP:10311"/>
        <dbReference type="ChEBI" id="CHEBI:29973"/>
        <dbReference type="ChEBI" id="CHEBI:57856"/>
        <dbReference type="ChEBI" id="CHEBI:59789"/>
        <dbReference type="ChEBI" id="CHEBI:82795"/>
        <dbReference type="EC" id="2.1.1.80"/>
    </reaction>
</comment>
<evidence type="ECO:0000256" key="2">
    <source>
        <dbReference type="ARBA" id="ARBA00012534"/>
    </source>
</evidence>
<dbReference type="SMART" id="SM00138">
    <property type="entry name" value="MeTrc"/>
    <property type="match status" value="1"/>
</dbReference>
<feature type="domain" description="CheR-type methyltransferase" evidence="6">
    <location>
        <begin position="1"/>
        <end position="272"/>
    </location>
</feature>
<dbReference type="EC" id="2.1.1.80" evidence="2"/>
<dbReference type="OrthoDB" id="9816309at2"/>
<dbReference type="RefSeq" id="WP_132254049.1">
    <property type="nucleotide sequence ID" value="NZ_SMAL01000014.1"/>
</dbReference>
<dbReference type="PANTHER" id="PTHR24422">
    <property type="entry name" value="CHEMOTAXIS PROTEIN METHYLTRANSFERASE"/>
    <property type="match status" value="1"/>
</dbReference>
<dbReference type="InterPro" id="IPR036804">
    <property type="entry name" value="CheR_N_sf"/>
</dbReference>
<evidence type="ECO:0000313" key="8">
    <source>
        <dbReference type="Proteomes" id="UP000294902"/>
    </source>
</evidence>